<gene>
    <name evidence="3" type="ORF">EGH21_21195</name>
</gene>
<feature type="domain" description="Methanogenesis regulatory protein FilR1 middle" evidence="1">
    <location>
        <begin position="124"/>
        <end position="254"/>
    </location>
</feature>
<dbReference type="InterPro" id="IPR013561">
    <property type="entry name" value="FilR1_middle_dom"/>
</dbReference>
<dbReference type="Proteomes" id="UP001430377">
    <property type="component" value="Unassembled WGS sequence"/>
</dbReference>
<dbReference type="SUPFAM" id="SSF46785">
    <property type="entry name" value="Winged helix' DNA-binding domain"/>
    <property type="match status" value="1"/>
</dbReference>
<dbReference type="EMBL" id="RKLR01000015">
    <property type="protein sequence ID" value="MBX0325545.1"/>
    <property type="molecule type" value="Genomic_DNA"/>
</dbReference>
<protein>
    <recommendedName>
        <fullName evidence="5">Transcriptional regulator</fullName>
    </recommendedName>
</protein>
<evidence type="ECO:0000313" key="3">
    <source>
        <dbReference type="EMBL" id="MBX0325545.1"/>
    </source>
</evidence>
<organism evidence="3 4">
    <name type="scientific">Haloarcula rubra</name>
    <dbReference type="NCBI Taxonomy" id="2487747"/>
    <lineage>
        <taxon>Archaea</taxon>
        <taxon>Methanobacteriati</taxon>
        <taxon>Methanobacteriota</taxon>
        <taxon>Stenosarchaea group</taxon>
        <taxon>Halobacteria</taxon>
        <taxon>Halobacteriales</taxon>
        <taxon>Haloarculaceae</taxon>
        <taxon>Haloarcula</taxon>
    </lineage>
</organism>
<reference evidence="3 4" key="1">
    <citation type="submission" date="2021-06" db="EMBL/GenBank/DDBJ databases">
        <title>Halomicroarcula sp. a new haloarchaeum isolated from saline soil.</title>
        <authorList>
            <person name="Duran-Viseras A."/>
            <person name="Sanchez-Porro C."/>
            <person name="Ventosa A."/>
        </authorList>
    </citation>
    <scope>NUCLEOTIDE SEQUENCE [LARGE SCALE GENOMIC DNA]</scope>
    <source>
        <strain evidence="3 4">F13</strain>
    </source>
</reference>
<name>A0AAW4PYI2_9EURY</name>
<keyword evidence="4" id="KW-1185">Reference proteome</keyword>
<dbReference type="Pfam" id="PF25213">
    <property type="entry name" value="HVO_A0261_N"/>
    <property type="match status" value="1"/>
</dbReference>
<dbReference type="InterPro" id="IPR036390">
    <property type="entry name" value="WH_DNA-bd_sf"/>
</dbReference>
<comment type="caution">
    <text evidence="3">The sequence shown here is derived from an EMBL/GenBank/DDBJ whole genome shotgun (WGS) entry which is preliminary data.</text>
</comment>
<accession>A0AAW4PYI2</accession>
<evidence type="ECO:0000259" key="2">
    <source>
        <dbReference type="Pfam" id="PF25213"/>
    </source>
</evidence>
<sequence length="265" mass="30149">MVEDTGRDTDEAVDIVSRRASVIDCLMDGPKYNRDIRDALDVSRSTAYKATSELERLQLVRRGDDGHELTVFGRLLYDEYRRFRDRADDVCRTGGLLAVLPPDVEIPFDVVKDAEISLSKRHAPNEPVREIERLVEAASSVNGTAPVVLPRYVELFSRQVLSGELEAELVWERPVFEYLITDYEEDFTAALEIDDLRGWVTDAELPYGLLVVEEPTQEIAIIVYDDTGDIEGVLINDSDRAYAWGRDRWEEYLSSATRPVSDTER</sequence>
<feature type="domain" description="HVO-A0261-like N-terminal" evidence="2">
    <location>
        <begin position="16"/>
        <end position="86"/>
    </location>
</feature>
<dbReference type="InterPro" id="IPR057527">
    <property type="entry name" value="HVO_A0261-like_N"/>
</dbReference>
<proteinExistence type="predicted"/>
<dbReference type="Pfam" id="PF08350">
    <property type="entry name" value="FilR1_middle"/>
    <property type="match status" value="1"/>
</dbReference>
<evidence type="ECO:0000259" key="1">
    <source>
        <dbReference type="Pfam" id="PF08350"/>
    </source>
</evidence>
<dbReference type="AlphaFoldDB" id="A0AAW4PYI2"/>
<evidence type="ECO:0000313" key="4">
    <source>
        <dbReference type="Proteomes" id="UP001430377"/>
    </source>
</evidence>
<evidence type="ECO:0008006" key="5">
    <source>
        <dbReference type="Google" id="ProtNLM"/>
    </source>
</evidence>
<dbReference type="RefSeq" id="WP_220620406.1">
    <property type="nucleotide sequence ID" value="NZ_RKLR01000015.1"/>
</dbReference>